<evidence type="ECO:0000313" key="7">
    <source>
        <dbReference type="Proteomes" id="UP000193719"/>
    </source>
</evidence>
<dbReference type="InterPro" id="IPR000504">
    <property type="entry name" value="RRM_dom"/>
</dbReference>
<feature type="region of interest" description="Disordered" evidence="4">
    <location>
        <begin position="98"/>
        <end position="168"/>
    </location>
</feature>
<protein>
    <recommendedName>
        <fullName evidence="5">RRM domain-containing protein</fullName>
    </recommendedName>
</protein>
<evidence type="ECO:0000256" key="4">
    <source>
        <dbReference type="SAM" id="MobiDB-lite"/>
    </source>
</evidence>
<reference evidence="6 7" key="2">
    <citation type="submission" date="2016-08" db="EMBL/GenBank/DDBJ databases">
        <title>Pervasive Adenine N6-methylation of Active Genes in Fungi.</title>
        <authorList>
            <consortium name="DOE Joint Genome Institute"/>
            <person name="Mondo S.J."/>
            <person name="Dannebaum R.O."/>
            <person name="Kuo R.C."/>
            <person name="Labutti K."/>
            <person name="Haridas S."/>
            <person name="Kuo A."/>
            <person name="Salamov A."/>
            <person name="Ahrendt S.R."/>
            <person name="Lipzen A."/>
            <person name="Sullivan W."/>
            <person name="Andreopoulos W.B."/>
            <person name="Clum A."/>
            <person name="Lindquist E."/>
            <person name="Daum C."/>
            <person name="Ramamoorthy G.K."/>
            <person name="Gryganskyi A."/>
            <person name="Culley D."/>
            <person name="Magnuson J.K."/>
            <person name="James T.Y."/>
            <person name="O'Malley M.A."/>
            <person name="Stajich J.E."/>
            <person name="Spatafora J.W."/>
            <person name="Visel A."/>
            <person name="Grigoriev I.V."/>
        </authorList>
    </citation>
    <scope>NUCLEOTIDE SEQUENCE [LARGE SCALE GENOMIC DNA]</scope>
    <source>
        <strain evidence="7">finn</strain>
    </source>
</reference>
<dbReference type="SMART" id="SM00360">
    <property type="entry name" value="RRM"/>
    <property type="match status" value="2"/>
</dbReference>
<feature type="compositionally biased region" description="Polar residues" evidence="4">
    <location>
        <begin position="104"/>
        <end position="115"/>
    </location>
</feature>
<sequence>MDEPINNINNENVNIDNANLTLLRSENENNSEAEMIPSMNMDENNAPIFSGNDDMVGKDEQNLSSPIMYYNYNGFIPYPYFPMQAGAEGSYFQPVPAQVPHSANPAQNPNTNTVFSSSQSSPVASSMIPMNRIPSNSSNSTPTNESLPPTSVPNGIPPPTSNLSASGIPPPMAAIPAMPHIPFFPLPQLSPSPMPIIPSNFSVAQAYPSPNHGFAPLVSPINPGPGPMNSHRFHYGKGQRHMAFNNGNGNNPHFNKNNQPTNNLYIKGLKSEINDESLQDLCKEWGTIVSSKAIIDNKTNECKGYGFVMYETEDQAKQAMTELNNLGYQVSFAKESFSTRLKNLQDNVTTNIYMSNLPLNMNEEQFLELFQPYKVISSIILYDQTGASRGVGLAKLENRDDAQVIIDKYANTILPGGKNPLQVRFADSEAQKKLKGQTIHKKNYRNNQDYHNLHQRGNIPYYNQNRGMNAFNPRK</sequence>
<comment type="caution">
    <text evidence="6">The sequence shown here is derived from an EMBL/GenBank/DDBJ whole genome shotgun (WGS) entry which is preliminary data.</text>
</comment>
<dbReference type="Proteomes" id="UP000193719">
    <property type="component" value="Unassembled WGS sequence"/>
</dbReference>
<feature type="domain" description="RRM" evidence="5">
    <location>
        <begin position="262"/>
        <end position="335"/>
    </location>
</feature>
<keyword evidence="1" id="KW-0677">Repeat</keyword>
<dbReference type="InterPro" id="IPR035979">
    <property type="entry name" value="RBD_domain_sf"/>
</dbReference>
<dbReference type="PROSITE" id="PS50102">
    <property type="entry name" value="RRM"/>
    <property type="match status" value="2"/>
</dbReference>
<gene>
    <name evidence="6" type="ORF">BCR36DRAFT_281114</name>
</gene>
<evidence type="ECO:0000256" key="2">
    <source>
        <dbReference type="ARBA" id="ARBA00022884"/>
    </source>
</evidence>
<feature type="domain" description="RRM" evidence="5">
    <location>
        <begin position="350"/>
        <end position="428"/>
    </location>
</feature>
<reference evidence="6 7" key="1">
    <citation type="submission" date="2016-08" db="EMBL/GenBank/DDBJ databases">
        <title>Genomes of anaerobic fungi encode conserved fungal cellulosomes for biomass hydrolysis.</title>
        <authorList>
            <consortium name="DOE Joint Genome Institute"/>
            <person name="Haitjema C.H."/>
            <person name="Gilmore S.P."/>
            <person name="Henske J.K."/>
            <person name="Solomon K.V."/>
            <person name="De Groot R."/>
            <person name="Kuo A."/>
            <person name="Mondo S.J."/>
            <person name="Salamov A.A."/>
            <person name="Labutti K."/>
            <person name="Zhao Z."/>
            <person name="Chiniquy J."/>
            <person name="Barry K."/>
            <person name="Brewer H.M."/>
            <person name="Purvine S.O."/>
            <person name="Wright A.T."/>
            <person name="Boxma B."/>
            <person name="Van Alen T."/>
            <person name="Hackstein J.H."/>
            <person name="Baker S.E."/>
            <person name="Grigoriev I.V."/>
            <person name="O'Malley M.A."/>
        </authorList>
    </citation>
    <scope>NUCLEOTIDE SEQUENCE [LARGE SCALE GENOMIC DNA]</scope>
    <source>
        <strain evidence="7">finn</strain>
    </source>
</reference>
<accession>A0A1Y1VGN7</accession>
<dbReference type="InterPro" id="IPR012677">
    <property type="entry name" value="Nucleotide-bd_a/b_plait_sf"/>
</dbReference>
<feature type="compositionally biased region" description="Low complexity" evidence="4">
    <location>
        <begin position="116"/>
        <end position="126"/>
    </location>
</feature>
<evidence type="ECO:0000313" key="6">
    <source>
        <dbReference type="EMBL" id="ORX55888.1"/>
    </source>
</evidence>
<dbReference type="SUPFAM" id="SSF54928">
    <property type="entry name" value="RNA-binding domain, RBD"/>
    <property type="match status" value="1"/>
</dbReference>
<evidence type="ECO:0000256" key="1">
    <source>
        <dbReference type="ARBA" id="ARBA00022737"/>
    </source>
</evidence>
<keyword evidence="2 3" id="KW-0694">RNA-binding</keyword>
<dbReference type="OrthoDB" id="271725at2759"/>
<dbReference type="GO" id="GO:0003723">
    <property type="term" value="F:RNA binding"/>
    <property type="evidence" value="ECO:0007669"/>
    <property type="project" value="UniProtKB-UniRule"/>
</dbReference>
<organism evidence="6 7">
    <name type="scientific">Piromyces finnis</name>
    <dbReference type="NCBI Taxonomy" id="1754191"/>
    <lineage>
        <taxon>Eukaryota</taxon>
        <taxon>Fungi</taxon>
        <taxon>Fungi incertae sedis</taxon>
        <taxon>Chytridiomycota</taxon>
        <taxon>Chytridiomycota incertae sedis</taxon>
        <taxon>Neocallimastigomycetes</taxon>
        <taxon>Neocallimastigales</taxon>
        <taxon>Neocallimastigaceae</taxon>
        <taxon>Piromyces</taxon>
    </lineage>
</organism>
<keyword evidence="7" id="KW-1185">Reference proteome</keyword>
<evidence type="ECO:0000259" key="5">
    <source>
        <dbReference type="PROSITE" id="PS50102"/>
    </source>
</evidence>
<name>A0A1Y1VGN7_9FUNG</name>
<dbReference type="EMBL" id="MCFH01000008">
    <property type="protein sequence ID" value="ORX55888.1"/>
    <property type="molecule type" value="Genomic_DNA"/>
</dbReference>
<dbReference type="Pfam" id="PF00076">
    <property type="entry name" value="RRM_1"/>
    <property type="match status" value="2"/>
</dbReference>
<dbReference type="AlphaFoldDB" id="A0A1Y1VGN7"/>
<evidence type="ECO:0000256" key="3">
    <source>
        <dbReference type="PROSITE-ProRule" id="PRU00176"/>
    </source>
</evidence>
<feature type="compositionally biased region" description="Low complexity" evidence="4">
    <location>
        <begin position="134"/>
        <end position="149"/>
    </location>
</feature>
<proteinExistence type="predicted"/>
<dbReference type="PANTHER" id="PTHR24012">
    <property type="entry name" value="RNA BINDING PROTEIN"/>
    <property type="match status" value="1"/>
</dbReference>
<dbReference type="Gene3D" id="3.30.70.330">
    <property type="match status" value="2"/>
</dbReference>